<gene>
    <name evidence="3" type="ORF">ACFSW4_10220</name>
</gene>
<organism evidence="3 4">
    <name type="scientific">Piscibacillus salipiscarius</name>
    <dbReference type="NCBI Taxonomy" id="299480"/>
    <lineage>
        <taxon>Bacteria</taxon>
        <taxon>Bacillati</taxon>
        <taxon>Bacillota</taxon>
        <taxon>Bacilli</taxon>
        <taxon>Bacillales</taxon>
        <taxon>Bacillaceae</taxon>
        <taxon>Piscibacillus</taxon>
    </lineage>
</organism>
<feature type="coiled-coil region" evidence="1">
    <location>
        <begin position="37"/>
        <end position="64"/>
    </location>
</feature>
<feature type="transmembrane region" description="Helical" evidence="2">
    <location>
        <begin position="12"/>
        <end position="33"/>
    </location>
</feature>
<accession>A0ABW5QBA5</accession>
<reference evidence="4" key="1">
    <citation type="journal article" date="2019" name="Int. J. Syst. Evol. Microbiol.">
        <title>The Global Catalogue of Microorganisms (GCM) 10K type strain sequencing project: providing services to taxonomists for standard genome sequencing and annotation.</title>
        <authorList>
            <consortium name="The Broad Institute Genomics Platform"/>
            <consortium name="The Broad Institute Genome Sequencing Center for Infectious Disease"/>
            <person name="Wu L."/>
            <person name="Ma J."/>
        </authorList>
    </citation>
    <scope>NUCLEOTIDE SEQUENCE [LARGE SCALE GENOMIC DNA]</scope>
    <source>
        <strain evidence="4">TISTR 1571</strain>
    </source>
</reference>
<dbReference type="EMBL" id="JBHUMZ010000022">
    <property type="protein sequence ID" value="MFD2639241.1"/>
    <property type="molecule type" value="Genomic_DNA"/>
</dbReference>
<sequence>MISKTVHRRVIYIWLVVIILTCTAAYLFIFMPLSTEISQKKEALNFTEKKYELLKEEAEKAESHTIPVTSLLNSIPETMDEEEVIELINQASNGSKSLVESYQYKEEEVIEVKGEKVEQLTMQLNGTTSTLAQLNKFIKQLEMSDRLVHISGLDFQNRDKSIYFQTELNVYSKTFE</sequence>
<evidence type="ECO:0000313" key="4">
    <source>
        <dbReference type="Proteomes" id="UP001597452"/>
    </source>
</evidence>
<proteinExistence type="predicted"/>
<dbReference type="Proteomes" id="UP001597452">
    <property type="component" value="Unassembled WGS sequence"/>
</dbReference>
<dbReference type="RefSeq" id="WP_054754389.1">
    <property type="nucleotide sequence ID" value="NZ_JBHUMZ010000022.1"/>
</dbReference>
<dbReference type="InterPro" id="IPR014717">
    <property type="entry name" value="Transl_elong_EF1B/ribsomal_bS6"/>
</dbReference>
<evidence type="ECO:0000256" key="1">
    <source>
        <dbReference type="SAM" id="Coils"/>
    </source>
</evidence>
<protein>
    <submittedName>
        <fullName evidence="3">Uncharacterized protein</fullName>
    </submittedName>
</protein>
<evidence type="ECO:0000256" key="2">
    <source>
        <dbReference type="SAM" id="Phobius"/>
    </source>
</evidence>
<keyword evidence="4" id="KW-1185">Reference proteome</keyword>
<keyword evidence="2" id="KW-0812">Transmembrane</keyword>
<keyword evidence="2" id="KW-1133">Transmembrane helix</keyword>
<comment type="caution">
    <text evidence="3">The sequence shown here is derived from an EMBL/GenBank/DDBJ whole genome shotgun (WGS) entry which is preliminary data.</text>
</comment>
<keyword evidence="1" id="KW-0175">Coiled coil</keyword>
<dbReference type="Gene3D" id="3.30.70.60">
    <property type="match status" value="1"/>
</dbReference>
<keyword evidence="2" id="KW-0472">Membrane</keyword>
<name>A0ABW5QBA5_9BACI</name>
<evidence type="ECO:0000313" key="3">
    <source>
        <dbReference type="EMBL" id="MFD2639241.1"/>
    </source>
</evidence>